<feature type="domain" description="SLBB" evidence="17">
    <location>
        <begin position="254"/>
        <end position="335"/>
    </location>
</feature>
<keyword evidence="7 15" id="KW-0732">Signal</keyword>
<evidence type="ECO:0000313" key="18">
    <source>
        <dbReference type="EMBL" id="BDG08512.1"/>
    </source>
</evidence>
<dbReference type="Pfam" id="PF22461">
    <property type="entry name" value="SLBB_2"/>
    <property type="match status" value="2"/>
</dbReference>
<feature type="chain" id="PRO_5046615086" evidence="15">
    <location>
        <begin position="22"/>
        <end position="369"/>
    </location>
</feature>
<evidence type="ECO:0000256" key="12">
    <source>
        <dbReference type="ARBA" id="ARBA00023139"/>
    </source>
</evidence>
<feature type="domain" description="Polysaccharide export protein N-terminal" evidence="16">
    <location>
        <begin position="79"/>
        <end position="163"/>
    </location>
</feature>
<evidence type="ECO:0000256" key="14">
    <source>
        <dbReference type="ARBA" id="ARBA00023288"/>
    </source>
</evidence>
<keyword evidence="5" id="KW-0762">Sugar transport</keyword>
<comment type="subcellular location">
    <subcellularLocation>
        <location evidence="1">Cell outer membrane</location>
        <topology evidence="1">Multi-pass membrane protein</topology>
    </subcellularLocation>
</comment>
<dbReference type="RefSeq" id="WP_248345689.1">
    <property type="nucleotide sequence ID" value="NZ_AP025592.1"/>
</dbReference>
<dbReference type="Gene3D" id="3.10.560.10">
    <property type="entry name" value="Outer membrane lipoprotein wza domain like"/>
    <property type="match status" value="2"/>
</dbReference>
<dbReference type="InterPro" id="IPR003715">
    <property type="entry name" value="Poly_export_N"/>
</dbReference>
<evidence type="ECO:0000256" key="7">
    <source>
        <dbReference type="ARBA" id="ARBA00022729"/>
    </source>
</evidence>
<evidence type="ECO:0000256" key="13">
    <source>
        <dbReference type="ARBA" id="ARBA00023237"/>
    </source>
</evidence>
<dbReference type="InterPro" id="IPR049712">
    <property type="entry name" value="Poly_export"/>
</dbReference>
<dbReference type="Proteomes" id="UP001162734">
    <property type="component" value="Chromosome"/>
</dbReference>
<keyword evidence="12" id="KW-0564">Palmitate</keyword>
<evidence type="ECO:0000259" key="17">
    <source>
        <dbReference type="Pfam" id="PF22461"/>
    </source>
</evidence>
<name>A0ABM7X9K3_9BACT</name>
<dbReference type="Gene3D" id="3.30.1950.10">
    <property type="entry name" value="wza like domain"/>
    <property type="match status" value="1"/>
</dbReference>
<accession>A0ABM7X9K3</accession>
<organism evidence="18 19">
    <name type="scientific">Anaeromyxobacter paludicola</name>
    <dbReference type="NCBI Taxonomy" id="2918171"/>
    <lineage>
        <taxon>Bacteria</taxon>
        <taxon>Pseudomonadati</taxon>
        <taxon>Myxococcota</taxon>
        <taxon>Myxococcia</taxon>
        <taxon>Myxococcales</taxon>
        <taxon>Cystobacterineae</taxon>
        <taxon>Anaeromyxobacteraceae</taxon>
        <taxon>Anaeromyxobacter</taxon>
    </lineage>
</organism>
<evidence type="ECO:0000256" key="5">
    <source>
        <dbReference type="ARBA" id="ARBA00022597"/>
    </source>
</evidence>
<keyword evidence="6" id="KW-0812">Transmembrane</keyword>
<evidence type="ECO:0000256" key="8">
    <source>
        <dbReference type="ARBA" id="ARBA00023047"/>
    </source>
</evidence>
<dbReference type="PANTHER" id="PTHR33619:SF3">
    <property type="entry name" value="POLYSACCHARIDE EXPORT PROTEIN GFCE-RELATED"/>
    <property type="match status" value="1"/>
</dbReference>
<evidence type="ECO:0000259" key="16">
    <source>
        <dbReference type="Pfam" id="PF02563"/>
    </source>
</evidence>
<keyword evidence="11" id="KW-0472">Membrane</keyword>
<comment type="similarity">
    <text evidence="2">Belongs to the BexD/CtrA/VexA family.</text>
</comment>
<keyword evidence="13" id="KW-0998">Cell outer membrane</keyword>
<keyword evidence="9" id="KW-0406">Ion transport</keyword>
<sequence>MTRRVLLLALAPLCATGCLLPATRLDAGALESRGEGKSPPSPAAFRVQPIDPKLIEAQAITSSQVRRAALPDPNAALAASYEYRIAPHDVLTVIVYDHPELTIPAGQYRAAENTGYPVSSEGYVSFPYVGRFKVGGLTLEEARRALTDRLSTVVHFPQIQVLVASYRGKRFQVSGEVLGAGTFPITDVPVRVQDALGLARGPGPEADLRHVVLSRNGQRFVLDVQALQELGDQSPNWLLQDGDVLHVPDRSRNRVFVVGEVRLPQTRQMVKGRMTLAEALSDVGWLDPLAANPAQIFVLRGTYEAPEVYRLDASRADAMLLATRFRLRPRDVVFVATSGIARWNRSLAQIMPTVQTIWQSYDILYRSTR</sequence>
<feature type="domain" description="SLBB" evidence="17">
    <location>
        <begin position="169"/>
        <end position="247"/>
    </location>
</feature>
<keyword evidence="3" id="KW-0813">Transport</keyword>
<keyword evidence="10" id="KW-0626">Porin</keyword>
<evidence type="ECO:0000256" key="6">
    <source>
        <dbReference type="ARBA" id="ARBA00022692"/>
    </source>
</evidence>
<keyword evidence="19" id="KW-1185">Reference proteome</keyword>
<protein>
    <submittedName>
        <fullName evidence="18">Exopolysaccharide biosynthesis protein BceE</fullName>
    </submittedName>
</protein>
<feature type="signal peptide" evidence="15">
    <location>
        <begin position="1"/>
        <end position="21"/>
    </location>
</feature>
<evidence type="ECO:0000256" key="15">
    <source>
        <dbReference type="SAM" id="SignalP"/>
    </source>
</evidence>
<evidence type="ECO:0000256" key="10">
    <source>
        <dbReference type="ARBA" id="ARBA00023114"/>
    </source>
</evidence>
<evidence type="ECO:0000313" key="19">
    <source>
        <dbReference type="Proteomes" id="UP001162734"/>
    </source>
</evidence>
<reference evidence="19" key="1">
    <citation type="journal article" date="2022" name="Int. J. Syst. Evol. Microbiol.">
        <title>Anaeromyxobacter oryzae sp. nov., Anaeromyxobacter diazotrophicus sp. nov. and Anaeromyxobacter paludicola sp. nov., isolated from paddy soils.</title>
        <authorList>
            <person name="Itoh H."/>
            <person name="Xu Z."/>
            <person name="Mise K."/>
            <person name="Masuda Y."/>
            <person name="Ushijima N."/>
            <person name="Hayakawa C."/>
            <person name="Shiratori Y."/>
            <person name="Senoo K."/>
        </authorList>
    </citation>
    <scope>NUCLEOTIDE SEQUENCE [LARGE SCALE GENOMIC DNA]</scope>
    <source>
        <strain evidence="19">Red630</strain>
    </source>
</reference>
<dbReference type="PANTHER" id="PTHR33619">
    <property type="entry name" value="POLYSACCHARIDE EXPORT PROTEIN GFCE-RELATED"/>
    <property type="match status" value="1"/>
</dbReference>
<evidence type="ECO:0000256" key="9">
    <source>
        <dbReference type="ARBA" id="ARBA00023065"/>
    </source>
</evidence>
<evidence type="ECO:0000256" key="1">
    <source>
        <dbReference type="ARBA" id="ARBA00004571"/>
    </source>
</evidence>
<dbReference type="Pfam" id="PF02563">
    <property type="entry name" value="Poly_export"/>
    <property type="match status" value="1"/>
</dbReference>
<evidence type="ECO:0000256" key="11">
    <source>
        <dbReference type="ARBA" id="ARBA00023136"/>
    </source>
</evidence>
<evidence type="ECO:0000256" key="4">
    <source>
        <dbReference type="ARBA" id="ARBA00022452"/>
    </source>
</evidence>
<gene>
    <name evidence="18" type="ORF">AMPC_16250</name>
</gene>
<evidence type="ECO:0000256" key="2">
    <source>
        <dbReference type="ARBA" id="ARBA00009450"/>
    </source>
</evidence>
<dbReference type="InterPro" id="IPR054765">
    <property type="entry name" value="SLBB_dom"/>
</dbReference>
<dbReference type="EMBL" id="AP025592">
    <property type="protein sequence ID" value="BDG08512.1"/>
    <property type="molecule type" value="Genomic_DNA"/>
</dbReference>
<keyword evidence="14" id="KW-0449">Lipoprotein</keyword>
<keyword evidence="8" id="KW-0625">Polysaccharide transport</keyword>
<proteinExistence type="inferred from homology"/>
<keyword evidence="4" id="KW-1134">Transmembrane beta strand</keyword>
<evidence type="ECO:0000256" key="3">
    <source>
        <dbReference type="ARBA" id="ARBA00022448"/>
    </source>
</evidence>